<evidence type="ECO:0000256" key="2">
    <source>
        <dbReference type="ARBA" id="ARBA00022722"/>
    </source>
</evidence>
<evidence type="ECO:0000256" key="3">
    <source>
        <dbReference type="ARBA" id="ARBA00022759"/>
    </source>
</evidence>
<dbReference type="InterPro" id="IPR013551">
    <property type="entry name" value="YicC-like_C"/>
</dbReference>
<feature type="domain" description="Endoribonuclease YicC-like N-terminal" evidence="6">
    <location>
        <begin position="15"/>
        <end position="168"/>
    </location>
</feature>
<reference evidence="9" key="1">
    <citation type="submission" date="2016-10" db="EMBL/GenBank/DDBJ databases">
        <authorList>
            <person name="Varghese N."/>
            <person name="Submissions S."/>
        </authorList>
    </citation>
    <scope>NUCLEOTIDE SEQUENCE [LARGE SCALE GENOMIC DNA]</scope>
    <source>
        <strain evidence="9">CGMCC 1.10369</strain>
    </source>
</reference>
<comment type="similarity">
    <text evidence="5">Belongs to the YicC/YloC family.</text>
</comment>
<proteinExistence type="inferred from homology"/>
<dbReference type="Pfam" id="PF08340">
    <property type="entry name" value="YicC-like_C"/>
    <property type="match status" value="1"/>
</dbReference>
<gene>
    <name evidence="8" type="ORF">SAMN04488053_101279</name>
</gene>
<dbReference type="InterPro" id="IPR013527">
    <property type="entry name" value="YicC-like_N"/>
</dbReference>
<dbReference type="PANTHER" id="PTHR30636:SF3">
    <property type="entry name" value="UPF0701 PROTEIN YICC"/>
    <property type="match status" value="1"/>
</dbReference>
<dbReference type="RefSeq" id="WP_090839839.1">
    <property type="nucleotide sequence ID" value="NZ_FNIL01000001.1"/>
</dbReference>
<organism evidence="8 9">
    <name type="scientific">Alkalicoccus daliensis</name>
    <dbReference type="NCBI Taxonomy" id="745820"/>
    <lineage>
        <taxon>Bacteria</taxon>
        <taxon>Bacillati</taxon>
        <taxon>Bacillota</taxon>
        <taxon>Bacilli</taxon>
        <taxon>Bacillales</taxon>
        <taxon>Bacillaceae</taxon>
        <taxon>Alkalicoccus</taxon>
    </lineage>
</organism>
<keyword evidence="4" id="KW-0378">Hydrolase</keyword>
<dbReference type="GO" id="GO:0004521">
    <property type="term" value="F:RNA endonuclease activity"/>
    <property type="evidence" value="ECO:0007669"/>
    <property type="project" value="InterPro"/>
</dbReference>
<evidence type="ECO:0000256" key="4">
    <source>
        <dbReference type="ARBA" id="ARBA00022801"/>
    </source>
</evidence>
<dbReference type="Proteomes" id="UP000198778">
    <property type="component" value="Unassembled WGS sequence"/>
</dbReference>
<keyword evidence="3" id="KW-0255">Endonuclease</keyword>
<evidence type="ECO:0000256" key="5">
    <source>
        <dbReference type="ARBA" id="ARBA00035648"/>
    </source>
</evidence>
<evidence type="ECO:0000259" key="6">
    <source>
        <dbReference type="Pfam" id="PF03755"/>
    </source>
</evidence>
<sequence length="305" mass="35199">MKNCLEYKVDVIAMLRSMTGFGRSAEKISSGRLTIEIKAVNHRFCEIKPRLPQQWAGLEESIISRCREYVHRGKLDVSFFLNEEEAKTKEVHIDWDLLLQFQQRFEEIKSFTGSKETFPAAAMLQNEDIVYISEPEQIVNKTKAELLPVLDEALKELSAMRKQEGSILYTDLRKRTELLESYTDKIHKLAPQVKEDYRAKLSEQVNDFMAGRKADENRLMTEIAVFSEKADISEEITRIKSHTEHLGLTFKSEGPVGRKLDFIIQELNREINTIGSKANSGELGKIVVEMKNELEKMREQVQNIE</sequence>
<feature type="domain" description="Endoribonuclease YicC-like C-terminal" evidence="7">
    <location>
        <begin position="186"/>
        <end position="305"/>
    </location>
</feature>
<dbReference type="GO" id="GO:0016787">
    <property type="term" value="F:hydrolase activity"/>
    <property type="evidence" value="ECO:0007669"/>
    <property type="project" value="UniProtKB-KW"/>
</dbReference>
<dbReference type="EMBL" id="FNIL01000001">
    <property type="protein sequence ID" value="SDN26068.1"/>
    <property type="molecule type" value="Genomic_DNA"/>
</dbReference>
<evidence type="ECO:0000313" key="9">
    <source>
        <dbReference type="Proteomes" id="UP000198778"/>
    </source>
</evidence>
<dbReference type="PANTHER" id="PTHR30636">
    <property type="entry name" value="UPF0701 PROTEIN YICC"/>
    <property type="match status" value="1"/>
</dbReference>
<evidence type="ECO:0000313" key="8">
    <source>
        <dbReference type="EMBL" id="SDN26068.1"/>
    </source>
</evidence>
<name>A0A1G9ZXS5_9BACI</name>
<keyword evidence="2" id="KW-0540">Nuclease</keyword>
<dbReference type="STRING" id="745820.SAMN04488053_101279"/>
<dbReference type="InterPro" id="IPR005229">
    <property type="entry name" value="YicC/YloC-like"/>
</dbReference>
<dbReference type="NCBIfam" id="TIGR00255">
    <property type="entry name" value="YicC/YloC family endoribonuclease"/>
    <property type="match status" value="1"/>
</dbReference>
<dbReference type="OrthoDB" id="9771229at2"/>
<evidence type="ECO:0000256" key="1">
    <source>
        <dbReference type="ARBA" id="ARBA00001968"/>
    </source>
</evidence>
<dbReference type="SUPFAM" id="SSF58113">
    <property type="entry name" value="Apolipoprotein A-I"/>
    <property type="match status" value="1"/>
</dbReference>
<protein>
    <submittedName>
        <fullName evidence="8">TIGR00255 family protein</fullName>
    </submittedName>
</protein>
<keyword evidence="9" id="KW-1185">Reference proteome</keyword>
<comment type="cofactor">
    <cofactor evidence="1">
        <name>a divalent metal cation</name>
        <dbReference type="ChEBI" id="CHEBI:60240"/>
    </cofactor>
</comment>
<dbReference type="AlphaFoldDB" id="A0A1G9ZXS5"/>
<evidence type="ECO:0000259" key="7">
    <source>
        <dbReference type="Pfam" id="PF08340"/>
    </source>
</evidence>
<accession>A0A1G9ZXS5</accession>
<dbReference type="Pfam" id="PF03755">
    <property type="entry name" value="YicC-like_N"/>
    <property type="match status" value="1"/>
</dbReference>